<dbReference type="PANTHER" id="PTHR33598:SF2">
    <property type="entry name" value="MAR-BINDING FILAMENT-LIKE PROTEIN"/>
    <property type="match status" value="1"/>
</dbReference>
<keyword evidence="1" id="KW-0479">Metal-binding</keyword>
<evidence type="ECO:0000313" key="7">
    <source>
        <dbReference type="EMBL" id="KAG6421900.1"/>
    </source>
</evidence>
<sequence>MYADKVAYVCRMQMRMESEDSHTLSDPSLPISESPNTSTNDDGSSRKRPIEVEGAADKPPLPPTKRSRSPYWEHCKKETKDTSSGKIQIGVCNYCKTEIPAIRGSTSGLKNHLVNMCKLSPLFDVSSEKGQTVLTKDTMQQGSRIVPHSFSQKMCELKMTQYVIKDEVCFRAVEKPGFVALVNELEPRFQMPNQKKVAKYKGVNDTVLNQRPLLECEDVGDSSNKEKLNKLKRVLMMIDVISARSPSALPCSSPCRLIQKDVSNTTIDAMKRTISGMLGLLPSEQFQVMIDALWESLSKLLISSMMTRYTLRNAEYRLSLERNLEIYEGNTYNLKNEDLQHEAEEALNEEGKCGKNTQERLSPSDAFEEWTCNIPGFGEMTPESFLVKSLPSHETLVSRTTLISPNTAILPPVPVLLPCHNMLHHCALQKKP</sequence>
<dbReference type="PANTHER" id="PTHR33598">
    <property type="entry name" value="OS02G0833400 PROTEIN"/>
    <property type="match status" value="1"/>
</dbReference>
<reference evidence="7" key="2">
    <citation type="submission" date="2020-08" db="EMBL/GenBank/DDBJ databases">
        <title>Plant Genome Project.</title>
        <authorList>
            <person name="Zhang R.-G."/>
        </authorList>
    </citation>
    <scope>NUCLEOTIDE SEQUENCE</scope>
    <source>
        <strain evidence="7">Huo1</strain>
        <tissue evidence="7">Leaf</tissue>
    </source>
</reference>
<gene>
    <name evidence="7" type="ORF">SASPL_118459</name>
</gene>
<dbReference type="PROSITE" id="PS50808">
    <property type="entry name" value="ZF_BED"/>
    <property type="match status" value="1"/>
</dbReference>
<name>A0A8X8XXS6_SALSN</name>
<keyword evidence="3" id="KW-0862">Zinc</keyword>
<dbReference type="InterPro" id="IPR008479">
    <property type="entry name" value="DUF760"/>
</dbReference>
<feature type="region of interest" description="Disordered" evidence="5">
    <location>
        <begin position="17"/>
        <end position="77"/>
    </location>
</feature>
<evidence type="ECO:0000256" key="5">
    <source>
        <dbReference type="SAM" id="MobiDB-lite"/>
    </source>
</evidence>
<dbReference type="EMBL" id="PNBA02000006">
    <property type="protein sequence ID" value="KAG6421900.1"/>
    <property type="molecule type" value="Genomic_DNA"/>
</dbReference>
<proteinExistence type="predicted"/>
<evidence type="ECO:0000256" key="3">
    <source>
        <dbReference type="ARBA" id="ARBA00022833"/>
    </source>
</evidence>
<keyword evidence="2 4" id="KW-0863">Zinc-finger</keyword>
<organism evidence="7">
    <name type="scientific">Salvia splendens</name>
    <name type="common">Scarlet sage</name>
    <dbReference type="NCBI Taxonomy" id="180675"/>
    <lineage>
        <taxon>Eukaryota</taxon>
        <taxon>Viridiplantae</taxon>
        <taxon>Streptophyta</taxon>
        <taxon>Embryophyta</taxon>
        <taxon>Tracheophyta</taxon>
        <taxon>Spermatophyta</taxon>
        <taxon>Magnoliopsida</taxon>
        <taxon>eudicotyledons</taxon>
        <taxon>Gunneridae</taxon>
        <taxon>Pentapetalae</taxon>
        <taxon>asterids</taxon>
        <taxon>lamiids</taxon>
        <taxon>Lamiales</taxon>
        <taxon>Lamiaceae</taxon>
        <taxon>Nepetoideae</taxon>
        <taxon>Mentheae</taxon>
        <taxon>Salviinae</taxon>
        <taxon>Salvia</taxon>
        <taxon>Salvia subgen. Calosphace</taxon>
        <taxon>core Calosphace</taxon>
    </lineage>
</organism>
<keyword evidence="8" id="KW-1185">Reference proteome</keyword>
<comment type="caution">
    <text evidence="7">The sequence shown here is derived from an EMBL/GenBank/DDBJ whole genome shotgun (WGS) entry which is preliminary data.</text>
</comment>
<evidence type="ECO:0000313" key="8">
    <source>
        <dbReference type="Proteomes" id="UP000298416"/>
    </source>
</evidence>
<evidence type="ECO:0000256" key="1">
    <source>
        <dbReference type="ARBA" id="ARBA00022723"/>
    </source>
</evidence>
<accession>A0A8X8XXS6</accession>
<reference evidence="7" key="1">
    <citation type="submission" date="2018-01" db="EMBL/GenBank/DDBJ databases">
        <authorList>
            <person name="Mao J.F."/>
        </authorList>
    </citation>
    <scope>NUCLEOTIDE SEQUENCE</scope>
    <source>
        <strain evidence="7">Huo1</strain>
        <tissue evidence="7">Leaf</tissue>
    </source>
</reference>
<protein>
    <recommendedName>
        <fullName evidence="6">BED-type domain-containing protein</fullName>
    </recommendedName>
</protein>
<evidence type="ECO:0000256" key="4">
    <source>
        <dbReference type="PROSITE-ProRule" id="PRU00027"/>
    </source>
</evidence>
<evidence type="ECO:0000256" key="2">
    <source>
        <dbReference type="ARBA" id="ARBA00022771"/>
    </source>
</evidence>
<feature type="compositionally biased region" description="Polar residues" evidence="5">
    <location>
        <begin position="31"/>
        <end position="42"/>
    </location>
</feature>
<evidence type="ECO:0000259" key="6">
    <source>
        <dbReference type="PROSITE" id="PS50808"/>
    </source>
</evidence>
<dbReference type="Pfam" id="PF05542">
    <property type="entry name" value="DUF760"/>
    <property type="match status" value="1"/>
</dbReference>
<dbReference type="InterPro" id="IPR003656">
    <property type="entry name" value="Znf_BED"/>
</dbReference>
<dbReference type="GO" id="GO:0008270">
    <property type="term" value="F:zinc ion binding"/>
    <property type="evidence" value="ECO:0007669"/>
    <property type="project" value="UniProtKB-KW"/>
</dbReference>
<dbReference type="GO" id="GO:0003677">
    <property type="term" value="F:DNA binding"/>
    <property type="evidence" value="ECO:0007669"/>
    <property type="project" value="InterPro"/>
</dbReference>
<dbReference type="Proteomes" id="UP000298416">
    <property type="component" value="Unassembled WGS sequence"/>
</dbReference>
<dbReference type="AlphaFoldDB" id="A0A8X8XXS6"/>
<feature type="domain" description="BED-type" evidence="6">
    <location>
        <begin position="66"/>
        <end position="118"/>
    </location>
</feature>
<dbReference type="SMART" id="SM00614">
    <property type="entry name" value="ZnF_BED"/>
    <property type="match status" value="1"/>
</dbReference>